<reference evidence="11" key="1">
    <citation type="submission" date="2021-11" db="EMBL/GenBank/DDBJ databases">
        <title>Streptomyces corallinus and Kineosporia corallina sp. nov., two new coral-derived marine actinobacteria.</title>
        <authorList>
            <person name="Buangrab K."/>
            <person name="Sutthacheep M."/>
            <person name="Yeemin T."/>
            <person name="Harunari E."/>
            <person name="Igarashi Y."/>
            <person name="Sripreechasak P."/>
            <person name="Kanchanasin P."/>
            <person name="Tanasupawat S."/>
            <person name="Phongsopitanun W."/>
        </authorList>
    </citation>
    <scope>NUCLEOTIDE SEQUENCE</scope>
    <source>
        <strain evidence="11">JCM 31032</strain>
    </source>
</reference>
<dbReference type="SUPFAM" id="SSF103039">
    <property type="entry name" value="CheC-like"/>
    <property type="match status" value="1"/>
</dbReference>
<evidence type="ECO:0000256" key="4">
    <source>
        <dbReference type="ARBA" id="ARBA00021898"/>
    </source>
</evidence>
<proteinExistence type="inferred from homology"/>
<evidence type="ECO:0000259" key="10">
    <source>
        <dbReference type="Pfam" id="PF01052"/>
    </source>
</evidence>
<evidence type="ECO:0000256" key="6">
    <source>
        <dbReference type="ARBA" id="ARBA00022500"/>
    </source>
</evidence>
<evidence type="ECO:0000256" key="9">
    <source>
        <dbReference type="ARBA" id="ARBA00023143"/>
    </source>
</evidence>
<keyword evidence="6" id="KW-0145">Chemotaxis</keyword>
<evidence type="ECO:0000313" key="11">
    <source>
        <dbReference type="EMBL" id="MCD5309844.1"/>
    </source>
</evidence>
<comment type="similarity">
    <text evidence="3">Belongs to the FliM family.</text>
</comment>
<evidence type="ECO:0000256" key="1">
    <source>
        <dbReference type="ARBA" id="ARBA00004117"/>
    </source>
</evidence>
<evidence type="ECO:0000256" key="2">
    <source>
        <dbReference type="ARBA" id="ARBA00004202"/>
    </source>
</evidence>
<evidence type="ECO:0000256" key="8">
    <source>
        <dbReference type="ARBA" id="ARBA00023136"/>
    </source>
</evidence>
<accession>A0A9X1N9X0</accession>
<keyword evidence="5" id="KW-1003">Cell membrane</keyword>
<keyword evidence="9" id="KW-0975">Bacterial flagellum</keyword>
<dbReference type="PRINTS" id="PR00955">
    <property type="entry name" value="FLGMOTORFLIM"/>
</dbReference>
<dbReference type="CDD" id="cd17908">
    <property type="entry name" value="FliM"/>
    <property type="match status" value="1"/>
</dbReference>
<gene>
    <name evidence="11" type="ORF">LR394_02980</name>
</gene>
<dbReference type="GO" id="GO:0009425">
    <property type="term" value="C:bacterial-type flagellum basal body"/>
    <property type="evidence" value="ECO:0007669"/>
    <property type="project" value="UniProtKB-SubCell"/>
</dbReference>
<keyword evidence="11" id="KW-0966">Cell projection</keyword>
<name>A0A9X1N9X0_9ACTN</name>
<dbReference type="GO" id="GO:0003774">
    <property type="term" value="F:cytoskeletal motor activity"/>
    <property type="evidence" value="ECO:0007669"/>
    <property type="project" value="InterPro"/>
</dbReference>
<dbReference type="InterPro" id="IPR028976">
    <property type="entry name" value="CheC-like_sf"/>
</dbReference>
<feature type="domain" description="Flagellar motor switch protein FliN-like C-terminal" evidence="10">
    <location>
        <begin position="233"/>
        <end position="303"/>
    </location>
</feature>
<dbReference type="SUPFAM" id="SSF101801">
    <property type="entry name" value="Surface presentation of antigens (SPOA)"/>
    <property type="match status" value="1"/>
</dbReference>
<evidence type="ECO:0000256" key="3">
    <source>
        <dbReference type="ARBA" id="ARBA00011049"/>
    </source>
</evidence>
<dbReference type="GO" id="GO:0005886">
    <property type="term" value="C:plasma membrane"/>
    <property type="evidence" value="ECO:0007669"/>
    <property type="project" value="UniProtKB-SubCell"/>
</dbReference>
<dbReference type="AlphaFoldDB" id="A0A9X1N9X0"/>
<dbReference type="RefSeq" id="WP_231438761.1">
    <property type="nucleotide sequence ID" value="NZ_JAJOMB010000001.1"/>
</dbReference>
<evidence type="ECO:0000313" key="12">
    <source>
        <dbReference type="Proteomes" id="UP001138997"/>
    </source>
</evidence>
<evidence type="ECO:0000256" key="5">
    <source>
        <dbReference type="ARBA" id="ARBA00022475"/>
    </source>
</evidence>
<sequence length="306" mass="33295">MGYSNQATSTGRRPRAGARTYDFRRPVRLAREDAHLLKVAMQTFGRQATTVLTTSLRAVSVLSLIQVEEMSYDEYLSGLPEANVCAVMSLEPLQGKALLSLDLSTLMVMIDHLLGGSGVDEQPERQLTDIEQTLVRHLLGRALRELAYAMEPIAVTRPQLLTLESNAQFVQAAAATDPVVVARMQLAVGERISTMDLCLPYAMLQPALEQATRSADRGEKQRLRSAATAKTTQRLNDVEVDVSIRFDSLRMSSSQIGRLTVGDVISLGHRTSNPLEVTSAGSTFGYAIPGASGKQLAALIVEPQQQ</sequence>
<dbReference type="GO" id="GO:0071978">
    <property type="term" value="P:bacterial-type flagellum-dependent swarming motility"/>
    <property type="evidence" value="ECO:0007669"/>
    <property type="project" value="TreeGrafter"/>
</dbReference>
<dbReference type="GO" id="GO:0050918">
    <property type="term" value="P:positive chemotaxis"/>
    <property type="evidence" value="ECO:0007669"/>
    <property type="project" value="TreeGrafter"/>
</dbReference>
<dbReference type="PANTHER" id="PTHR30034">
    <property type="entry name" value="FLAGELLAR MOTOR SWITCH PROTEIN FLIM"/>
    <property type="match status" value="1"/>
</dbReference>
<dbReference type="EMBL" id="JAJOMB010000001">
    <property type="protein sequence ID" value="MCD5309844.1"/>
    <property type="molecule type" value="Genomic_DNA"/>
</dbReference>
<comment type="subcellular location">
    <subcellularLocation>
        <location evidence="1">Bacterial flagellum basal body</location>
    </subcellularLocation>
    <subcellularLocation>
        <location evidence="2">Cell membrane</location>
        <topology evidence="2">Peripheral membrane protein</topology>
    </subcellularLocation>
</comment>
<dbReference type="PANTHER" id="PTHR30034:SF6">
    <property type="entry name" value="YOP PROTEINS TRANSLOCATION PROTEIN Q"/>
    <property type="match status" value="1"/>
</dbReference>
<dbReference type="InterPro" id="IPR036429">
    <property type="entry name" value="SpoA-like_sf"/>
</dbReference>
<evidence type="ECO:0000256" key="7">
    <source>
        <dbReference type="ARBA" id="ARBA00022779"/>
    </source>
</evidence>
<dbReference type="Gene3D" id="2.30.330.10">
    <property type="entry name" value="SpoA-like"/>
    <property type="match status" value="1"/>
</dbReference>
<keyword evidence="11" id="KW-0282">Flagellum</keyword>
<keyword evidence="7" id="KW-0283">Flagellar rotation</keyword>
<keyword evidence="11" id="KW-0969">Cilium</keyword>
<dbReference type="InterPro" id="IPR001689">
    <property type="entry name" value="Flag_FliM"/>
</dbReference>
<keyword evidence="8" id="KW-0472">Membrane</keyword>
<dbReference type="PIRSF" id="PIRSF002888">
    <property type="entry name" value="FliM"/>
    <property type="match status" value="1"/>
</dbReference>
<dbReference type="Pfam" id="PF02154">
    <property type="entry name" value="FliM"/>
    <property type="match status" value="1"/>
</dbReference>
<dbReference type="Gene3D" id="3.40.1550.10">
    <property type="entry name" value="CheC-like"/>
    <property type="match status" value="1"/>
</dbReference>
<dbReference type="Proteomes" id="UP001138997">
    <property type="component" value="Unassembled WGS sequence"/>
</dbReference>
<dbReference type="InterPro" id="IPR001543">
    <property type="entry name" value="FliN-like_C"/>
</dbReference>
<protein>
    <recommendedName>
        <fullName evidence="4">Flagellar motor switch protein FliM</fullName>
    </recommendedName>
</protein>
<organism evidence="11 12">
    <name type="scientific">Kineosporia babensis</name>
    <dbReference type="NCBI Taxonomy" id="499548"/>
    <lineage>
        <taxon>Bacteria</taxon>
        <taxon>Bacillati</taxon>
        <taxon>Actinomycetota</taxon>
        <taxon>Actinomycetes</taxon>
        <taxon>Kineosporiales</taxon>
        <taxon>Kineosporiaceae</taxon>
        <taxon>Kineosporia</taxon>
    </lineage>
</organism>
<comment type="caution">
    <text evidence="11">The sequence shown here is derived from an EMBL/GenBank/DDBJ whole genome shotgun (WGS) entry which is preliminary data.</text>
</comment>
<keyword evidence="12" id="KW-1185">Reference proteome</keyword>
<dbReference type="Pfam" id="PF01052">
    <property type="entry name" value="FliMN_C"/>
    <property type="match status" value="1"/>
</dbReference>